<sequence>MSSHAFNFTRLECTFHETPNLSIYDRKNMRSFERFLVPSWKSRGIGKNDWTAEILCDIRPIPSVPSRQNPSCFPTFPCRWLQRKGKQ</sequence>
<dbReference type="EMBL" id="RQGH01000026">
    <property type="protein sequence ID" value="TGL65209.1"/>
    <property type="molecule type" value="Genomic_DNA"/>
</dbReference>
<comment type="caution">
    <text evidence="1">The sequence shown here is derived from an EMBL/GenBank/DDBJ whole genome shotgun (WGS) entry which is preliminary data.</text>
</comment>
<reference evidence="1" key="1">
    <citation type="journal article" date="2019" name="PLoS Negl. Trop. Dis.">
        <title>Revisiting the worldwide diversity of Leptospira species in the environment.</title>
        <authorList>
            <person name="Vincent A.T."/>
            <person name="Schiettekatte O."/>
            <person name="Bourhy P."/>
            <person name="Veyrier F.J."/>
            <person name="Picardeau M."/>
        </authorList>
    </citation>
    <scope>NUCLEOTIDE SEQUENCE [LARGE SCALE GENOMIC DNA]</scope>
    <source>
        <strain evidence="1">201702451</strain>
    </source>
</reference>
<protein>
    <submittedName>
        <fullName evidence="1">Uncharacterized protein</fullName>
    </submittedName>
</protein>
<dbReference type="AlphaFoldDB" id="A0A4Z0ZR59"/>
<evidence type="ECO:0000313" key="2">
    <source>
        <dbReference type="Proteomes" id="UP000297567"/>
    </source>
</evidence>
<gene>
    <name evidence="1" type="ORF">EHQ62_11540</name>
</gene>
<keyword evidence="2" id="KW-1185">Reference proteome</keyword>
<accession>A0A4Z0ZR59</accession>
<organism evidence="1 2">
    <name type="scientific">Leptospira jelokensis</name>
    <dbReference type="NCBI Taxonomy" id="2484931"/>
    <lineage>
        <taxon>Bacteria</taxon>
        <taxon>Pseudomonadati</taxon>
        <taxon>Spirochaetota</taxon>
        <taxon>Spirochaetia</taxon>
        <taxon>Leptospirales</taxon>
        <taxon>Leptospiraceae</taxon>
        <taxon>Leptospira</taxon>
    </lineage>
</organism>
<dbReference type="Proteomes" id="UP000297567">
    <property type="component" value="Unassembled WGS sequence"/>
</dbReference>
<name>A0A4Z0ZR59_9LEPT</name>
<proteinExistence type="predicted"/>
<evidence type="ECO:0000313" key="1">
    <source>
        <dbReference type="EMBL" id="TGL65209.1"/>
    </source>
</evidence>